<dbReference type="HGNC" id="HGNC:13759">
    <property type="gene designation" value="CYFIP1"/>
</dbReference>
<dbReference type="HOGENOM" id="CLU_3227070_0_0_1"/>
<dbReference type="InterPro" id="IPR008081">
    <property type="entry name" value="Cytoplasmic_FMR1-int"/>
</dbReference>
<dbReference type="OpenTargets" id="ENSG00000273749"/>
<reference evidence="2 3" key="3">
    <citation type="journal article" date="2006" name="Nature">
        <title>Analysis of the DNA sequence and duplication history of human chromosome 15.</title>
        <authorList>
            <person name="Zody M.C."/>
            <person name="Garber M."/>
            <person name="Sharpe T."/>
            <person name="Young S.K."/>
            <person name="Rowen L."/>
            <person name="O'Neill K."/>
            <person name="Whittaker C.A."/>
            <person name="Kamal M."/>
            <person name="Chang J.L."/>
            <person name="Cuomo C.A."/>
            <person name="Dewar K."/>
            <person name="FitzGerald M.G."/>
            <person name="Kodira C.D."/>
            <person name="Madan A."/>
            <person name="Qin S."/>
            <person name="Yang X."/>
            <person name="Abbasi N."/>
            <person name="Abouelleil A."/>
            <person name="Arachchi H.M."/>
            <person name="Baradarani L."/>
            <person name="Birditt B."/>
            <person name="Bloom S."/>
            <person name="Bloom T."/>
            <person name="Borowsky M.L."/>
            <person name="Burke J."/>
            <person name="Butler J."/>
            <person name="Cook A."/>
            <person name="DeArellano K."/>
            <person name="DeCaprio D."/>
            <person name="Dorris L.III."/>
            <person name="Dors M."/>
            <person name="Eichler E.E."/>
            <person name="Engels R."/>
            <person name="Fahey J."/>
            <person name="Fleetwood P."/>
            <person name="Friedman C."/>
            <person name="Gearin G."/>
            <person name="Hall J.L."/>
            <person name="Hensley G."/>
            <person name="Johnson E."/>
            <person name="Jones C."/>
            <person name="Kamat A."/>
            <person name="Kaur A."/>
            <person name="Locke D.P."/>
            <person name="Madan A."/>
            <person name="Munson G."/>
            <person name="Jaffe D.B."/>
            <person name="Lui A."/>
            <person name="Macdonald P."/>
            <person name="Mauceli E."/>
            <person name="Naylor J.W."/>
            <person name="Nesbitt R."/>
            <person name="Nicol R."/>
            <person name="O'Leary S.B."/>
            <person name="Ratcliffe A."/>
            <person name="Rounsley S."/>
            <person name="She X."/>
            <person name="Sneddon K.M."/>
            <person name="Stewart S."/>
            <person name="Sougnez C."/>
            <person name="Stone S.M."/>
            <person name="Topham K."/>
            <person name="Vincent D."/>
            <person name="Wang S."/>
            <person name="Zimmer A.R."/>
            <person name="Birren B.W."/>
            <person name="Hood L."/>
            <person name="Lander E.S."/>
            <person name="Nusbaum C."/>
        </authorList>
    </citation>
    <scope>NUCLEOTIDE SEQUENCE [LARGE SCALE GENOMIC DNA]</scope>
</reference>
<dbReference type="EMBL" id="AC011767">
    <property type="status" value="NOT_ANNOTATED_CDS"/>
    <property type="molecule type" value="Genomic_DNA"/>
</dbReference>
<reference evidence="2" key="4">
    <citation type="submission" date="2025-08" db="UniProtKB">
        <authorList>
            <consortium name="Ensembl"/>
        </authorList>
    </citation>
    <scope>IDENTIFICATION</scope>
</reference>
<feature type="non-terminal residue" evidence="2">
    <location>
        <position position="1"/>
    </location>
</feature>
<dbReference type="UCSC" id="uc059gry.1">
    <property type="organism name" value="human"/>
</dbReference>
<evidence type="ECO:0007829" key="4">
    <source>
        <dbReference type="PeptideAtlas" id="A0A087WZ89"/>
    </source>
</evidence>
<name>A0A087WZ89_HUMAN</name>
<dbReference type="GO" id="GO:0030833">
    <property type="term" value="P:regulation of actin filament polymerization"/>
    <property type="evidence" value="ECO:0007669"/>
    <property type="project" value="InterPro"/>
</dbReference>
<keyword evidence="4 5" id="KW-1267">Proteomics identification</keyword>
<proteinExistence type="evidence at protein level"/>
<dbReference type="GeneTree" id="ENSGT00500000044831"/>
<dbReference type="ChiTaRS" id="CYFIP1">
    <property type="organism name" value="human"/>
</dbReference>
<gene>
    <name evidence="2" type="primary">CYFIP1</name>
</gene>
<dbReference type="GO" id="GO:0031267">
    <property type="term" value="F:small GTPase binding"/>
    <property type="evidence" value="ECO:0007669"/>
    <property type="project" value="InterPro"/>
</dbReference>
<reference evidence="2 3" key="2">
    <citation type="journal article" date="2004" name="Nature">
        <title>Finishing the euchromatic sequence of the human genome.</title>
        <authorList>
            <consortium name="International Human Genome Sequencing Consortium"/>
        </authorList>
    </citation>
    <scope>NUCLEOTIDE SEQUENCE [LARGE SCALE GENOMIC DNA]</scope>
</reference>
<dbReference type="Pfam" id="PF05994">
    <property type="entry name" value="FragX_IP"/>
    <property type="match status" value="1"/>
</dbReference>
<dbReference type="ExpressionAtlas" id="A0A087WZ89">
    <property type="expression patterns" value="baseline and differential"/>
</dbReference>
<accession>A0A087WZ89</accession>
<keyword evidence="3" id="KW-1185">Reference proteome</keyword>
<feature type="compositionally biased region" description="Basic and acidic residues" evidence="1">
    <location>
        <begin position="1"/>
        <end position="30"/>
    </location>
</feature>
<dbReference type="Ensembl" id="ENST00000622576.1">
    <property type="protein sequence ID" value="ENSP00000482459.1"/>
    <property type="gene ID" value="ENSG00000273749.5"/>
</dbReference>
<dbReference type="VEuPathDB" id="HostDB:ENSG00000273749"/>
<evidence type="ECO:0007829" key="5">
    <source>
        <dbReference type="ProteomicsDB" id="A0A087WZ89"/>
    </source>
</evidence>
<evidence type="ECO:0000313" key="3">
    <source>
        <dbReference type="Proteomes" id="UP000005640"/>
    </source>
</evidence>
<feature type="region of interest" description="Disordered" evidence="1">
    <location>
        <begin position="1"/>
        <end position="45"/>
    </location>
</feature>
<dbReference type="EMBL" id="AC090764">
    <property type="status" value="NOT_ANNOTATED_CDS"/>
    <property type="molecule type" value="Genomic_DNA"/>
</dbReference>
<evidence type="ECO:0000256" key="1">
    <source>
        <dbReference type="SAM" id="MobiDB-lite"/>
    </source>
</evidence>
<dbReference type="MassIVE" id="A0A087WZ89"/>
<reference evidence="2" key="5">
    <citation type="submission" date="2025-09" db="UniProtKB">
        <authorList>
            <consortium name="Ensembl"/>
        </authorList>
    </citation>
    <scope>IDENTIFICATION</scope>
</reference>
<organism evidence="2 3">
    <name type="scientific">Homo sapiens</name>
    <name type="common">Human</name>
    <dbReference type="NCBI Taxonomy" id="9606"/>
    <lineage>
        <taxon>Eukaryota</taxon>
        <taxon>Metazoa</taxon>
        <taxon>Chordata</taxon>
        <taxon>Craniata</taxon>
        <taxon>Vertebrata</taxon>
        <taxon>Euteleostomi</taxon>
        <taxon>Mammalia</taxon>
        <taxon>Eutheria</taxon>
        <taxon>Euarchontoglires</taxon>
        <taxon>Primates</taxon>
        <taxon>Haplorrhini</taxon>
        <taxon>Catarrhini</taxon>
        <taxon>Hominidae</taxon>
        <taxon>Homo</taxon>
    </lineage>
</organism>
<reference evidence="2 3" key="1">
    <citation type="journal article" date="2001" name="Nature">
        <title>Initial sequencing and analysis of the human genome.</title>
        <authorList>
            <consortium name="International Human Genome Sequencing Consortium"/>
            <person name="Lander E.S."/>
            <person name="Linton L.M."/>
            <person name="Birren B."/>
            <person name="Nusbaum C."/>
            <person name="Zody M.C."/>
            <person name="Baldwin J."/>
            <person name="Devon K."/>
            <person name="Dewar K."/>
            <person name="Doyle M."/>
            <person name="FitzHugh W."/>
            <person name="Funke R."/>
            <person name="Gage D."/>
            <person name="Harris K."/>
            <person name="Heaford A."/>
            <person name="Howland J."/>
            <person name="Kann L."/>
            <person name="Lehoczky J."/>
            <person name="LeVine R."/>
            <person name="McEwan P."/>
            <person name="McKernan K."/>
            <person name="Meldrim J."/>
            <person name="Mesirov J.P."/>
            <person name="Miranda C."/>
            <person name="Morris W."/>
            <person name="Naylor J."/>
            <person name="Raymond C."/>
            <person name="Rosetti M."/>
            <person name="Santos R."/>
            <person name="Sheridan A."/>
            <person name="Sougnez C."/>
            <person name="Stange-Thomann N."/>
            <person name="Stojanovic N."/>
            <person name="Subramanian A."/>
            <person name="Wyman D."/>
            <person name="Rogers J."/>
            <person name="Sulston J."/>
            <person name="Ainscough R."/>
            <person name="Beck S."/>
            <person name="Bentley D."/>
            <person name="Burton J."/>
            <person name="Clee C."/>
            <person name="Carter N."/>
            <person name="Coulson A."/>
            <person name="Deadman R."/>
            <person name="Deloukas P."/>
            <person name="Dunham A."/>
            <person name="Dunham I."/>
            <person name="Durbin R."/>
            <person name="French L."/>
            <person name="Grafham D."/>
            <person name="Gregory S."/>
            <person name="Hubbard T."/>
            <person name="Humphray S."/>
            <person name="Hunt A."/>
            <person name="Jones M."/>
            <person name="Lloyd C."/>
            <person name="McMurray A."/>
            <person name="Matthews L."/>
            <person name="Mercer S."/>
            <person name="Milne S."/>
            <person name="Mullikin J.C."/>
            <person name="Mungall A."/>
            <person name="Plumb R."/>
            <person name="Ross M."/>
            <person name="Shownkeen R."/>
            <person name="Sims S."/>
            <person name="Waterston R.H."/>
            <person name="Wilson R.K."/>
            <person name="Hillier L.W."/>
            <person name="McPherson J.D."/>
            <person name="Marra M.A."/>
            <person name="Mardis E.R."/>
            <person name="Fulton L.A."/>
            <person name="Chinwalla A.T."/>
            <person name="Pepin K.H."/>
            <person name="Gish W.R."/>
            <person name="Chissoe S.L."/>
            <person name="Wendl M.C."/>
            <person name="Delehaunty K.D."/>
            <person name="Miner T.L."/>
            <person name="Delehaunty A."/>
            <person name="Kramer J.B."/>
            <person name="Cook L.L."/>
            <person name="Fulton R.S."/>
            <person name="Johnson D.L."/>
            <person name="Minx P.J."/>
            <person name="Clifton S.W."/>
            <person name="Hawkins T."/>
            <person name="Branscomb E."/>
            <person name="Predki P."/>
            <person name="Richardson P."/>
            <person name="Wenning S."/>
            <person name="Slezak T."/>
            <person name="Doggett N."/>
            <person name="Cheng J.F."/>
            <person name="Olsen A."/>
            <person name="Lucas S."/>
            <person name="Elkin C."/>
            <person name="Uberbacher E."/>
            <person name="Frazier M."/>
            <person name="Gibbs R.A."/>
            <person name="Muzny D.M."/>
            <person name="Scherer S.E."/>
            <person name="Bouck J.B."/>
            <person name="Sodergren E.J."/>
            <person name="Worley K.C."/>
            <person name="Rives C.M."/>
            <person name="Gorrell J.H."/>
            <person name="Metzker M.L."/>
            <person name="Naylor S.L."/>
            <person name="Kucherlapati R.S."/>
            <person name="Nelson D.L."/>
            <person name="Weinstock G.M."/>
            <person name="Sakaki Y."/>
            <person name="Fujiyama A."/>
            <person name="Hattori M."/>
            <person name="Yada T."/>
            <person name="Toyoda A."/>
            <person name="Itoh T."/>
            <person name="Kawagoe C."/>
            <person name="Watanabe H."/>
            <person name="Totoki Y."/>
            <person name="Taylor T."/>
            <person name="Weissenbach J."/>
            <person name="Heilig R."/>
            <person name="Saurin W."/>
            <person name="Artiguenave F."/>
            <person name="Brottier P."/>
            <person name="Bruls T."/>
            <person name="Pelletier E."/>
            <person name="Robert C."/>
            <person name="Wincker P."/>
            <person name="Smith D.R."/>
            <person name="Doucette-Stamm L."/>
            <person name="Rubenfield M."/>
            <person name="Weinstock K."/>
            <person name="Lee H.M."/>
            <person name="Dubois J."/>
            <person name="Rosenthal A."/>
            <person name="Platzer M."/>
            <person name="Nyakatura G."/>
            <person name="Taudien S."/>
            <person name="Rump A."/>
            <person name="Yang H."/>
            <person name="Yu J."/>
            <person name="Wang J."/>
            <person name="Huang G."/>
            <person name="Gu J."/>
            <person name="Hood L."/>
            <person name="Rowen L."/>
            <person name="Madan A."/>
            <person name="Qin S."/>
            <person name="Davis R.W."/>
            <person name="Federspiel N.A."/>
            <person name="Abola A.P."/>
            <person name="Proctor M.J."/>
            <person name="Myers R.M."/>
            <person name="Schmutz J."/>
            <person name="Dickson M."/>
            <person name="Grimwood J."/>
            <person name="Cox D.R."/>
            <person name="Olson M.V."/>
            <person name="Kaul R."/>
            <person name="Raymond C."/>
            <person name="Shimizu N."/>
            <person name="Kawasaki K."/>
            <person name="Minoshima S."/>
            <person name="Evans G.A."/>
            <person name="Athanasiou M."/>
            <person name="Schultz R."/>
            <person name="Roe B.A."/>
            <person name="Chen F."/>
            <person name="Pan H."/>
            <person name="Ramser J."/>
            <person name="Lehrach H."/>
            <person name="Reinhardt R."/>
            <person name="McCombie W.R."/>
            <person name="de la Bastide M."/>
            <person name="Dedhia N."/>
            <person name="Blocker H."/>
            <person name="Hornischer K."/>
            <person name="Nordsiek G."/>
            <person name="Agarwala R."/>
            <person name="Aravind L."/>
            <person name="Bailey J.A."/>
            <person name="Bateman A."/>
            <person name="Batzoglou S."/>
            <person name="Birney E."/>
            <person name="Bork P."/>
            <person name="Brown D.G."/>
            <person name="Burge C.B."/>
            <person name="Cerutti L."/>
            <person name="Chen H.C."/>
            <person name="Church D."/>
            <person name="Clamp M."/>
            <person name="Copley R.R."/>
            <person name="Doerks T."/>
            <person name="Eddy S.R."/>
            <person name="Eichler E.E."/>
            <person name="Furey T.S."/>
            <person name="Galagan J."/>
            <person name="Gilbert J.G."/>
            <person name="Harmon C."/>
            <person name="Hayashizaki Y."/>
            <person name="Haussler D."/>
            <person name="Hermjakob H."/>
            <person name="Hokamp K."/>
            <person name="Jang W."/>
            <person name="Johnson L.S."/>
            <person name="Jones T.A."/>
            <person name="Kasif S."/>
            <person name="Kaspryzk A."/>
            <person name="Kennedy S."/>
            <person name="Kent W.J."/>
            <person name="Kitts P."/>
            <person name="Koonin E.V."/>
            <person name="Korf I."/>
            <person name="Kulp D."/>
            <person name="Lancet D."/>
            <person name="Lowe T.M."/>
            <person name="McLysaght A."/>
            <person name="Mikkelsen T."/>
            <person name="Moran J.V."/>
            <person name="Mulder N."/>
            <person name="Pollara V.J."/>
            <person name="Ponting C.P."/>
            <person name="Schuler G."/>
            <person name="Schultz J."/>
            <person name="Slater G."/>
            <person name="Smit A.F."/>
            <person name="Stupka E."/>
            <person name="Szustakowski J."/>
            <person name="Thierry-Mieg D."/>
            <person name="Thierry-Mieg J."/>
            <person name="Wagner L."/>
            <person name="Wallis J."/>
            <person name="Wheeler R."/>
            <person name="Williams A."/>
            <person name="Wolf Y.I."/>
            <person name="Wolfe K.H."/>
            <person name="Yang S.P."/>
            <person name="Yeh R.F."/>
            <person name="Collins F."/>
            <person name="Guyer M.S."/>
            <person name="Peterson J."/>
            <person name="Felsenfeld A."/>
            <person name="Wetterstrand K.A."/>
            <person name="Patrinos A."/>
            <person name="Morgan M.J."/>
            <person name="de Jong P."/>
            <person name="Catanese J.J."/>
            <person name="Osoegawa K."/>
            <person name="Shizuya H."/>
            <person name="Choi S."/>
            <person name="Chen Y.J."/>
        </authorList>
    </citation>
    <scope>NUCLEOTIDE SEQUENCE [LARGE SCALE GENOMIC DNA]</scope>
</reference>
<evidence type="ECO:0000313" key="2">
    <source>
        <dbReference type="Ensembl" id="ENSP00000482459.1"/>
    </source>
</evidence>
<dbReference type="Proteomes" id="UP000005640">
    <property type="component" value="Chromosome 15"/>
</dbReference>
<sequence>MCDWETGHEPFNDPALRGEKDPKSGFDIKVPRRAVGPSSTQVLVP</sequence>
<dbReference type="EMBL" id="KF456021">
    <property type="status" value="NOT_ANNOTATED_CDS"/>
    <property type="molecule type" value="Genomic_DNA"/>
</dbReference>
<protein>
    <submittedName>
        <fullName evidence="2">Cytoplasmic FMR1 interacting protein 1</fullName>
    </submittedName>
</protein>
<dbReference type="Bgee" id="ENSG00000273749">
    <property type="expression patterns" value="Expressed in esophagus squamous epithelium and 211 other cell types or tissues"/>
</dbReference>
<dbReference type="Ensembl" id="ENST00000622576.1">
    <property type="protein sequence ID" value="ENSP00000482459.1"/>
    <property type="gene ID" value="ENSG00000273749.6"/>
</dbReference>
<dbReference type="OrthoDB" id="10265867at2759"/>